<dbReference type="AlphaFoldDB" id="A0AA41QZ96"/>
<name>A0AA41QZ96_9BACT</name>
<proteinExistence type="predicted"/>
<gene>
    <name evidence="2" type="ORF">MRX98_01115</name>
</gene>
<dbReference type="EMBL" id="JALJRB010000001">
    <property type="protein sequence ID" value="MCJ8499158.1"/>
    <property type="molecule type" value="Genomic_DNA"/>
</dbReference>
<reference evidence="2" key="1">
    <citation type="submission" date="2022-04" db="EMBL/GenBank/DDBJ databases">
        <title>Desulfatitalea alkaliphila sp. nov., a novel anaerobic sulfate-reducing bacterium isolated from terrestrial mud volcano, Taman Peninsula, Russia.</title>
        <authorList>
            <person name="Khomyakova M.A."/>
            <person name="Merkel A.Y."/>
            <person name="Slobodkin A.I."/>
        </authorList>
    </citation>
    <scope>NUCLEOTIDE SEQUENCE</scope>
    <source>
        <strain evidence="2">M08but</strain>
    </source>
</reference>
<keyword evidence="3" id="KW-1185">Reference proteome</keyword>
<organism evidence="2 3">
    <name type="scientific">Desulfatitalea alkaliphila</name>
    <dbReference type="NCBI Taxonomy" id="2929485"/>
    <lineage>
        <taxon>Bacteria</taxon>
        <taxon>Pseudomonadati</taxon>
        <taxon>Thermodesulfobacteriota</taxon>
        <taxon>Desulfobacteria</taxon>
        <taxon>Desulfobacterales</taxon>
        <taxon>Desulfosarcinaceae</taxon>
        <taxon>Desulfatitalea</taxon>
    </lineage>
</organism>
<sequence>MKRMILAMALMGLLASGTAWAAEAEATLDLNSAYVWRGITFNNGWVVQPGLDVTTGGFGINVWGNFDLDDYNDTLDKNNFSEVDITLSYSFAIERLEIGVGLIEYLFPAGGAGTRELFVGLGLPLFGGLSAAWNFYYDVDEVHSYYTEVSLAYVMALMAGLEMEVGAKAGFAGKDFALAYSAAATDGGFYDYGFSLGLSYSVTDALNLGAAVHYVNTLDKDVLPRADIANGIYGLDTEWVAGLTISYSF</sequence>
<feature type="signal peptide" evidence="1">
    <location>
        <begin position="1"/>
        <end position="21"/>
    </location>
</feature>
<comment type="caution">
    <text evidence="2">The sequence shown here is derived from an EMBL/GenBank/DDBJ whole genome shotgun (WGS) entry which is preliminary data.</text>
</comment>
<dbReference type="SUPFAM" id="SSF56935">
    <property type="entry name" value="Porins"/>
    <property type="match status" value="1"/>
</dbReference>
<dbReference type="Proteomes" id="UP001165427">
    <property type="component" value="Unassembled WGS sequence"/>
</dbReference>
<evidence type="ECO:0000256" key="1">
    <source>
        <dbReference type="SAM" id="SignalP"/>
    </source>
</evidence>
<evidence type="ECO:0000313" key="2">
    <source>
        <dbReference type="EMBL" id="MCJ8499158.1"/>
    </source>
</evidence>
<dbReference type="RefSeq" id="WP_246902272.1">
    <property type="nucleotide sequence ID" value="NZ_JALJRB010000001.1"/>
</dbReference>
<feature type="chain" id="PRO_5041218201" evidence="1">
    <location>
        <begin position="22"/>
        <end position="249"/>
    </location>
</feature>
<keyword evidence="1" id="KW-0732">Signal</keyword>
<evidence type="ECO:0000313" key="3">
    <source>
        <dbReference type="Proteomes" id="UP001165427"/>
    </source>
</evidence>
<protein>
    <submittedName>
        <fullName evidence="2">MltA-interacting MipA family protein</fullName>
    </submittedName>
</protein>
<accession>A0AA41QZ96</accession>